<reference evidence="1 2" key="1">
    <citation type="submission" date="2017-06" db="EMBL/GenBank/DDBJ databases">
        <authorList>
            <person name="Kim H.J."/>
            <person name="Triplett B.A."/>
        </authorList>
    </citation>
    <scope>NUCLEOTIDE SEQUENCE [LARGE SCALE GENOMIC DNA]</scope>
    <source>
        <strain evidence="1 2">CGMCC 4.1858</strain>
    </source>
</reference>
<accession>A0A238ZYB2</accession>
<dbReference type="AlphaFoldDB" id="A0A238ZYB2"/>
<dbReference type="EMBL" id="FZOF01000001">
    <property type="protein sequence ID" value="SNR87774.1"/>
    <property type="molecule type" value="Genomic_DNA"/>
</dbReference>
<keyword evidence="2" id="KW-1185">Reference proteome</keyword>
<evidence type="ECO:0000313" key="2">
    <source>
        <dbReference type="Proteomes" id="UP000198280"/>
    </source>
</evidence>
<protein>
    <recommendedName>
        <fullName evidence="3">Transcriptional regulator, AbiEi antitoxin, Type IV TA system</fullName>
    </recommendedName>
</protein>
<name>A0A238ZYB2_9ACTN</name>
<proteinExistence type="predicted"/>
<evidence type="ECO:0000313" key="1">
    <source>
        <dbReference type="EMBL" id="SNR87774.1"/>
    </source>
</evidence>
<dbReference type="RefSeq" id="WP_089221997.1">
    <property type="nucleotide sequence ID" value="NZ_FZOF01000001.1"/>
</dbReference>
<organism evidence="1 2">
    <name type="scientific">Actinacidiphila glaucinigra</name>
    <dbReference type="NCBI Taxonomy" id="235986"/>
    <lineage>
        <taxon>Bacteria</taxon>
        <taxon>Bacillati</taxon>
        <taxon>Actinomycetota</taxon>
        <taxon>Actinomycetes</taxon>
        <taxon>Kitasatosporales</taxon>
        <taxon>Streptomycetaceae</taxon>
        <taxon>Actinacidiphila</taxon>
    </lineage>
</organism>
<gene>
    <name evidence="1" type="ORF">SAMN05216252_101624</name>
</gene>
<dbReference type="Proteomes" id="UP000198280">
    <property type="component" value="Unassembled WGS sequence"/>
</dbReference>
<sequence>MTRNDFTHAVRRLAREQDRVATVAQLAEVGVPQSRLREWCRPGGRWQRPLPRVVVLQPGPLTAAQRSRAALAFAGYPQVPAMITGVAGLALHGVAVAAPPCGLPVVDVLVPSERRIRTHTWVRVHHGRGLPVPDAVNGVPVAPVVRAAADGVRESIDPEWALEVVRELVTALGVPAAALAAELGGAVLARRPAVAALLDTMDSNRRAASAEPMARALVARSGLRQPLWRPTLEFDGAFLGSPDAYWVRDGLVLDLGPGTRRGRLESLGLRVLRVAPAAFTRSPAEVVAALRSALAEGPYGPLERITALPGTR</sequence>
<dbReference type="OrthoDB" id="4162265at2"/>
<evidence type="ECO:0008006" key="3">
    <source>
        <dbReference type="Google" id="ProtNLM"/>
    </source>
</evidence>